<gene>
    <name evidence="3" type="primary">LOC108858627</name>
</gene>
<organism evidence="2 3">
    <name type="scientific">Raphanus sativus</name>
    <name type="common">Radish</name>
    <name type="synonym">Raphanus raphanistrum var. sativus</name>
    <dbReference type="NCBI Taxonomy" id="3726"/>
    <lineage>
        <taxon>Eukaryota</taxon>
        <taxon>Viridiplantae</taxon>
        <taxon>Streptophyta</taxon>
        <taxon>Embryophyta</taxon>
        <taxon>Tracheophyta</taxon>
        <taxon>Spermatophyta</taxon>
        <taxon>Magnoliopsida</taxon>
        <taxon>eudicotyledons</taxon>
        <taxon>Gunneridae</taxon>
        <taxon>Pentapetalae</taxon>
        <taxon>rosids</taxon>
        <taxon>malvids</taxon>
        <taxon>Brassicales</taxon>
        <taxon>Brassicaceae</taxon>
        <taxon>Brassiceae</taxon>
        <taxon>Raphanus</taxon>
    </lineage>
</organism>
<dbReference type="AlphaFoldDB" id="A0A6J0NUA4"/>
<dbReference type="OrthoDB" id="1107057at2759"/>
<reference evidence="2" key="1">
    <citation type="journal article" date="2019" name="Database">
        <title>The radish genome database (RadishGD): an integrated information resource for radish genomics.</title>
        <authorList>
            <person name="Yu H.J."/>
            <person name="Baek S."/>
            <person name="Lee Y.J."/>
            <person name="Cho A."/>
            <person name="Mun J.H."/>
        </authorList>
    </citation>
    <scope>NUCLEOTIDE SEQUENCE [LARGE SCALE GENOMIC DNA]</scope>
    <source>
        <strain evidence="2">cv. WK10039</strain>
    </source>
</reference>
<dbReference type="RefSeq" id="XP_018488025.1">
    <property type="nucleotide sequence ID" value="XM_018632523.1"/>
</dbReference>
<dbReference type="GeneID" id="108858627"/>
<evidence type="ECO:0000313" key="2">
    <source>
        <dbReference type="Proteomes" id="UP000504610"/>
    </source>
</evidence>
<feature type="domain" description="Reverse transcriptase zinc-binding" evidence="1">
    <location>
        <begin position="91"/>
        <end position="175"/>
    </location>
</feature>
<sequence>MRLQNGESTRFWSANWTPFGDLTTFLSGTNSRMGIPRNAMVSTLYSNGVWCLPPATSEARIQLYTHLTTLHLTANQNYYEWKIEGRVHNTYKTCTVYDYLRESKPDVQWHGAVWFSKAILRHTFHTSLVIQNFLPIRDRLISWDLQVDDRCLLCNAQPESRDQNYFSYAFSNDLWQTVTRRLQLQPSTTWQDTIDRMISLPSPLPHRLLILLAWQATLYWL</sequence>
<keyword evidence="2" id="KW-1185">Reference proteome</keyword>
<protein>
    <submittedName>
        <fullName evidence="3">Uncharacterized protein LOC108858627</fullName>
    </submittedName>
</protein>
<dbReference type="Proteomes" id="UP000504610">
    <property type="component" value="Chromosome 5"/>
</dbReference>
<evidence type="ECO:0000259" key="1">
    <source>
        <dbReference type="Pfam" id="PF13966"/>
    </source>
</evidence>
<dbReference type="InterPro" id="IPR026960">
    <property type="entry name" value="RVT-Znf"/>
</dbReference>
<dbReference type="Pfam" id="PF13966">
    <property type="entry name" value="zf-RVT"/>
    <property type="match status" value="1"/>
</dbReference>
<name>A0A6J0NUA4_RAPSA</name>
<accession>A0A6J0NUA4</accession>
<reference evidence="3" key="2">
    <citation type="submission" date="2025-08" db="UniProtKB">
        <authorList>
            <consortium name="RefSeq"/>
        </authorList>
    </citation>
    <scope>IDENTIFICATION</scope>
    <source>
        <tissue evidence="3">Leaf</tissue>
    </source>
</reference>
<evidence type="ECO:0000313" key="3">
    <source>
        <dbReference type="RefSeq" id="XP_018488025.1"/>
    </source>
</evidence>
<proteinExistence type="predicted"/>
<dbReference type="KEGG" id="rsz:108858627"/>